<proteinExistence type="predicted"/>
<dbReference type="Proteomes" id="UP000663889">
    <property type="component" value="Unassembled WGS sequence"/>
</dbReference>
<feature type="signal peptide" evidence="1">
    <location>
        <begin position="1"/>
        <end position="21"/>
    </location>
</feature>
<evidence type="ECO:0000313" key="4">
    <source>
        <dbReference type="EMBL" id="CAF3623403.1"/>
    </source>
</evidence>
<evidence type="ECO:0000313" key="3">
    <source>
        <dbReference type="EMBL" id="CAF1184543.1"/>
    </source>
</evidence>
<dbReference type="Proteomes" id="UP000663836">
    <property type="component" value="Unassembled WGS sequence"/>
</dbReference>
<dbReference type="Proteomes" id="UP000663874">
    <property type="component" value="Unassembled WGS sequence"/>
</dbReference>
<protein>
    <submittedName>
        <fullName evidence="4">Uncharacterized protein</fullName>
    </submittedName>
</protein>
<keyword evidence="1" id="KW-0732">Signal</keyword>
<gene>
    <name evidence="4" type="ORF">FNK824_LOCUS4532</name>
    <name evidence="5" type="ORF">JBS370_LOCUS5972</name>
    <name evidence="3" type="ORF">SEV965_LOCUS20242</name>
    <name evidence="2" type="ORF">ZHD862_LOCUS18702</name>
</gene>
<dbReference type="AlphaFoldDB" id="A0A818PR46"/>
<dbReference type="EMBL" id="CAJOBD010000319">
    <property type="protein sequence ID" value="CAF3644045.1"/>
    <property type="molecule type" value="Genomic_DNA"/>
</dbReference>
<dbReference type="Proteomes" id="UP000663864">
    <property type="component" value="Unassembled WGS sequence"/>
</dbReference>
<dbReference type="EMBL" id="CAJNOT010000984">
    <property type="protein sequence ID" value="CAF1122374.1"/>
    <property type="molecule type" value="Genomic_DNA"/>
</dbReference>
<evidence type="ECO:0000313" key="2">
    <source>
        <dbReference type="EMBL" id="CAF1122374.1"/>
    </source>
</evidence>
<name>A0A818PR46_9BILA</name>
<organism evidence="4 6">
    <name type="scientific">Rotaria sordida</name>
    <dbReference type="NCBI Taxonomy" id="392033"/>
    <lineage>
        <taxon>Eukaryota</taxon>
        <taxon>Metazoa</taxon>
        <taxon>Spiralia</taxon>
        <taxon>Gnathifera</taxon>
        <taxon>Rotifera</taxon>
        <taxon>Eurotatoria</taxon>
        <taxon>Bdelloidea</taxon>
        <taxon>Philodinida</taxon>
        <taxon>Philodinidae</taxon>
        <taxon>Rotaria</taxon>
    </lineage>
</organism>
<dbReference type="EMBL" id="CAJNOU010001303">
    <property type="protein sequence ID" value="CAF1184543.1"/>
    <property type="molecule type" value="Genomic_DNA"/>
</dbReference>
<evidence type="ECO:0000313" key="5">
    <source>
        <dbReference type="EMBL" id="CAF3644045.1"/>
    </source>
</evidence>
<evidence type="ECO:0000256" key="1">
    <source>
        <dbReference type="SAM" id="SignalP"/>
    </source>
</evidence>
<comment type="caution">
    <text evidence="4">The sequence shown here is derived from an EMBL/GenBank/DDBJ whole genome shotgun (WGS) entry which is preliminary data.</text>
</comment>
<sequence>MVSQRFYLILILVMVIMPANSIHYAGTLTGRECIAYYASNNAYKNLQALFSCPKKWLIKSRKKFLI</sequence>
<feature type="chain" id="PRO_5036233810" evidence="1">
    <location>
        <begin position="22"/>
        <end position="66"/>
    </location>
</feature>
<accession>A0A818PR46</accession>
<reference evidence="4" key="1">
    <citation type="submission" date="2021-02" db="EMBL/GenBank/DDBJ databases">
        <authorList>
            <person name="Nowell W R."/>
        </authorList>
    </citation>
    <scope>NUCLEOTIDE SEQUENCE</scope>
</reference>
<dbReference type="EMBL" id="CAJOBE010000335">
    <property type="protein sequence ID" value="CAF3623403.1"/>
    <property type="molecule type" value="Genomic_DNA"/>
</dbReference>
<evidence type="ECO:0000313" key="6">
    <source>
        <dbReference type="Proteomes" id="UP000663874"/>
    </source>
</evidence>